<protein>
    <submittedName>
        <fullName evidence="1">Uncharacterized protein</fullName>
    </submittedName>
</protein>
<evidence type="ECO:0000313" key="1">
    <source>
        <dbReference type="EMBL" id="MBX72825.1"/>
    </source>
</evidence>
<name>A0A2P2R0S6_RHIMU</name>
<accession>A0A2P2R0S6</accession>
<sequence>MSYMISLNFLRGRQRNVLFSSLFFGPSPSDIITVAWTIQITQLTI</sequence>
<proteinExistence type="predicted"/>
<dbReference type="AlphaFoldDB" id="A0A2P2R0S6"/>
<organism evidence="1">
    <name type="scientific">Rhizophora mucronata</name>
    <name type="common">Asiatic mangrove</name>
    <dbReference type="NCBI Taxonomy" id="61149"/>
    <lineage>
        <taxon>Eukaryota</taxon>
        <taxon>Viridiplantae</taxon>
        <taxon>Streptophyta</taxon>
        <taxon>Embryophyta</taxon>
        <taxon>Tracheophyta</taxon>
        <taxon>Spermatophyta</taxon>
        <taxon>Magnoliopsida</taxon>
        <taxon>eudicotyledons</taxon>
        <taxon>Gunneridae</taxon>
        <taxon>Pentapetalae</taxon>
        <taxon>rosids</taxon>
        <taxon>fabids</taxon>
        <taxon>Malpighiales</taxon>
        <taxon>Rhizophoraceae</taxon>
        <taxon>Rhizophora</taxon>
    </lineage>
</organism>
<dbReference type="EMBL" id="GGEC01092341">
    <property type="protein sequence ID" value="MBX72825.1"/>
    <property type="molecule type" value="Transcribed_RNA"/>
</dbReference>
<reference evidence="1" key="1">
    <citation type="submission" date="2018-02" db="EMBL/GenBank/DDBJ databases">
        <title>Rhizophora mucronata_Transcriptome.</title>
        <authorList>
            <person name="Meera S.P."/>
            <person name="Sreeshan A."/>
            <person name="Augustine A."/>
        </authorList>
    </citation>
    <scope>NUCLEOTIDE SEQUENCE</scope>
    <source>
        <tissue evidence="1">Leaf</tissue>
    </source>
</reference>